<dbReference type="PANTHER" id="PTHR11662:SF280">
    <property type="entry name" value="FI21844P1-RELATED"/>
    <property type="match status" value="1"/>
</dbReference>
<dbReference type="AlphaFoldDB" id="A0A1B0BN69"/>
<evidence type="ECO:0000256" key="1">
    <source>
        <dbReference type="ARBA" id="ARBA00004141"/>
    </source>
</evidence>
<evidence type="ECO:0000313" key="6">
    <source>
        <dbReference type="EnsemblMetazoa" id="GPPI035324-PA"/>
    </source>
</evidence>
<dbReference type="Gene3D" id="1.20.120.540">
    <property type="entry name" value="Voltage-gated potassium channels"/>
    <property type="match status" value="1"/>
</dbReference>
<dbReference type="VEuPathDB" id="VectorBase:GPPI035324"/>
<accession>A0A1B0BN69</accession>
<dbReference type="GO" id="GO:0006820">
    <property type="term" value="P:monoatomic anion transport"/>
    <property type="evidence" value="ECO:0007669"/>
    <property type="project" value="TreeGrafter"/>
</dbReference>
<proteinExistence type="predicted"/>
<feature type="transmembrane region" description="Helical" evidence="5">
    <location>
        <begin position="29"/>
        <end position="50"/>
    </location>
</feature>
<dbReference type="GO" id="GO:0016020">
    <property type="term" value="C:membrane"/>
    <property type="evidence" value="ECO:0007669"/>
    <property type="project" value="UniProtKB-SubCell"/>
</dbReference>
<evidence type="ECO:0000313" key="7">
    <source>
        <dbReference type="Proteomes" id="UP000092460"/>
    </source>
</evidence>
<protein>
    <recommendedName>
        <fullName evidence="8">Major facilitator superfamily (MFS) profile domain-containing protein</fullName>
    </recommendedName>
</protein>
<dbReference type="PANTHER" id="PTHR11662">
    <property type="entry name" value="SOLUTE CARRIER FAMILY 17"/>
    <property type="match status" value="1"/>
</dbReference>
<dbReference type="STRING" id="67801.A0A1B0BN69"/>
<dbReference type="GO" id="GO:0022857">
    <property type="term" value="F:transmembrane transporter activity"/>
    <property type="evidence" value="ECO:0007669"/>
    <property type="project" value="TreeGrafter"/>
</dbReference>
<keyword evidence="2 5" id="KW-0812">Transmembrane</keyword>
<organism evidence="6 7">
    <name type="scientific">Glossina palpalis gambiensis</name>
    <dbReference type="NCBI Taxonomy" id="67801"/>
    <lineage>
        <taxon>Eukaryota</taxon>
        <taxon>Metazoa</taxon>
        <taxon>Ecdysozoa</taxon>
        <taxon>Arthropoda</taxon>
        <taxon>Hexapoda</taxon>
        <taxon>Insecta</taxon>
        <taxon>Pterygota</taxon>
        <taxon>Neoptera</taxon>
        <taxon>Endopterygota</taxon>
        <taxon>Diptera</taxon>
        <taxon>Brachycera</taxon>
        <taxon>Muscomorpha</taxon>
        <taxon>Hippoboscoidea</taxon>
        <taxon>Glossinidae</taxon>
        <taxon>Glossina</taxon>
    </lineage>
</organism>
<evidence type="ECO:0000256" key="3">
    <source>
        <dbReference type="ARBA" id="ARBA00022989"/>
    </source>
</evidence>
<dbReference type="EMBL" id="JXJN01017214">
    <property type="status" value="NOT_ANNOTATED_CDS"/>
    <property type="molecule type" value="Genomic_DNA"/>
</dbReference>
<dbReference type="InterPro" id="IPR050382">
    <property type="entry name" value="MFS_Na/Anion_cotransporter"/>
</dbReference>
<dbReference type="InterPro" id="IPR036259">
    <property type="entry name" value="MFS_trans_sf"/>
</dbReference>
<evidence type="ECO:0008006" key="8">
    <source>
        <dbReference type="Google" id="ProtNLM"/>
    </source>
</evidence>
<dbReference type="EMBL" id="JXJN01017213">
    <property type="status" value="NOT_ANNOTATED_CDS"/>
    <property type="molecule type" value="Genomic_DNA"/>
</dbReference>
<keyword evidence="3 5" id="KW-1133">Transmembrane helix</keyword>
<comment type="subcellular location">
    <subcellularLocation>
        <location evidence="1">Membrane</location>
        <topology evidence="1">Multi-pass membrane protein</topology>
    </subcellularLocation>
</comment>
<dbReference type="Proteomes" id="UP000092460">
    <property type="component" value="Unassembled WGS sequence"/>
</dbReference>
<sequence>MTDKNSTKSNFEEFDWDEGTKSYLLSSFFWGYILTQIPGVGISAATYLGFQVNHIDLSPNYAGTLMGITNGAANVMSALAPLAVGFVVDDVTNVFEWRTVFFIAAGFFFVGNLLFVVLGKTDVQCWNSLTEKSLNNCQLRLVNDVESPVLLKNGDVKATTNHKQNGTH</sequence>
<evidence type="ECO:0000256" key="2">
    <source>
        <dbReference type="ARBA" id="ARBA00022692"/>
    </source>
</evidence>
<keyword evidence="4 5" id="KW-0472">Membrane</keyword>
<dbReference type="SUPFAM" id="SSF103473">
    <property type="entry name" value="MFS general substrate transporter"/>
    <property type="match status" value="1"/>
</dbReference>
<reference evidence="6" key="2">
    <citation type="submission" date="2020-05" db="UniProtKB">
        <authorList>
            <consortium name="EnsemblMetazoa"/>
        </authorList>
    </citation>
    <scope>IDENTIFICATION</scope>
    <source>
        <strain evidence="6">IAEA</strain>
    </source>
</reference>
<feature type="transmembrane region" description="Helical" evidence="5">
    <location>
        <begin position="62"/>
        <end position="88"/>
    </location>
</feature>
<evidence type="ECO:0000256" key="4">
    <source>
        <dbReference type="ARBA" id="ARBA00023136"/>
    </source>
</evidence>
<evidence type="ECO:0000256" key="5">
    <source>
        <dbReference type="SAM" id="Phobius"/>
    </source>
</evidence>
<name>A0A1B0BN69_9MUSC</name>
<dbReference type="InterPro" id="IPR027378">
    <property type="entry name" value="Nucleotide_channel_N"/>
</dbReference>
<keyword evidence="7" id="KW-1185">Reference proteome</keyword>
<feature type="transmembrane region" description="Helical" evidence="5">
    <location>
        <begin position="100"/>
        <end position="118"/>
    </location>
</feature>
<reference evidence="7" key="1">
    <citation type="submission" date="2015-01" db="EMBL/GenBank/DDBJ databases">
        <authorList>
            <person name="Aksoy S."/>
            <person name="Warren W."/>
            <person name="Wilson R.K."/>
        </authorList>
    </citation>
    <scope>NUCLEOTIDE SEQUENCE [LARGE SCALE GENOMIC DNA]</scope>
    <source>
        <strain evidence="7">IAEA</strain>
    </source>
</reference>
<dbReference type="EnsemblMetazoa" id="GPPI035324-RA">
    <property type="protein sequence ID" value="GPPI035324-PA"/>
    <property type="gene ID" value="GPPI035324"/>
</dbReference>